<organism evidence="1 2">
    <name type="scientific">Electrophorus voltai</name>
    <dbReference type="NCBI Taxonomy" id="2609070"/>
    <lineage>
        <taxon>Eukaryota</taxon>
        <taxon>Metazoa</taxon>
        <taxon>Chordata</taxon>
        <taxon>Craniata</taxon>
        <taxon>Vertebrata</taxon>
        <taxon>Euteleostomi</taxon>
        <taxon>Actinopterygii</taxon>
        <taxon>Neopterygii</taxon>
        <taxon>Teleostei</taxon>
        <taxon>Ostariophysi</taxon>
        <taxon>Gymnotiformes</taxon>
        <taxon>Gymnotoidei</taxon>
        <taxon>Gymnotidae</taxon>
        <taxon>Electrophorus</taxon>
    </lineage>
</organism>
<keyword evidence="2" id="KW-1185">Reference proteome</keyword>
<evidence type="ECO:0000313" key="2">
    <source>
        <dbReference type="Proteomes" id="UP001239994"/>
    </source>
</evidence>
<proteinExistence type="predicted"/>
<feature type="non-terminal residue" evidence="1">
    <location>
        <position position="1"/>
    </location>
</feature>
<comment type="caution">
    <text evidence="1">The sequence shown here is derived from an EMBL/GenBank/DDBJ whole genome shotgun (WGS) entry which is preliminary data.</text>
</comment>
<name>A0AAD9E118_9TELE</name>
<sequence>AFSDLIIADVSERIAKKVTNSAALEESESSLKAMDRILSKESMKQSSQELIPLMLEGINALDSVKTQTSCRVAQPVISADQILIKLSPLCKEMEKQSHEHWTGLPKALEENCFRGSPWVIGNRWAVVRGSMSGPMEDVPLCKLGS</sequence>
<reference evidence="1" key="1">
    <citation type="submission" date="2023-03" db="EMBL/GenBank/DDBJ databases">
        <title>Electrophorus voltai genome.</title>
        <authorList>
            <person name="Bian C."/>
        </authorList>
    </citation>
    <scope>NUCLEOTIDE SEQUENCE</scope>
    <source>
        <strain evidence="1">CB-2022</strain>
        <tissue evidence="1">Muscle</tissue>
    </source>
</reference>
<protein>
    <submittedName>
        <fullName evidence="1">Uncharacterized protein</fullName>
    </submittedName>
</protein>
<dbReference type="AlphaFoldDB" id="A0AAD9E118"/>
<gene>
    <name evidence="1" type="ORF">P4O66_021678</name>
</gene>
<accession>A0AAD9E118</accession>
<dbReference type="Proteomes" id="UP001239994">
    <property type="component" value="Unassembled WGS sequence"/>
</dbReference>
<evidence type="ECO:0000313" key="1">
    <source>
        <dbReference type="EMBL" id="KAK1803145.1"/>
    </source>
</evidence>
<dbReference type="EMBL" id="JAROKS010000006">
    <property type="protein sequence ID" value="KAK1803145.1"/>
    <property type="molecule type" value="Genomic_DNA"/>
</dbReference>